<dbReference type="Proteomes" id="UP000239485">
    <property type="component" value="Unassembled WGS sequence"/>
</dbReference>
<dbReference type="EMBL" id="PTJD01000003">
    <property type="protein sequence ID" value="PPK97691.1"/>
    <property type="molecule type" value="Genomic_DNA"/>
</dbReference>
<organism evidence="1 2">
    <name type="scientific">Kineococcus xinjiangensis</name>
    <dbReference type="NCBI Taxonomy" id="512762"/>
    <lineage>
        <taxon>Bacteria</taxon>
        <taxon>Bacillati</taxon>
        <taxon>Actinomycetota</taxon>
        <taxon>Actinomycetes</taxon>
        <taxon>Kineosporiales</taxon>
        <taxon>Kineosporiaceae</taxon>
        <taxon>Kineococcus</taxon>
    </lineage>
</organism>
<accession>A0A2S6IU44</accession>
<dbReference type="RefSeq" id="WP_158257147.1">
    <property type="nucleotide sequence ID" value="NZ_PTJD01000003.1"/>
</dbReference>
<gene>
    <name evidence="1" type="ORF">CLV92_103226</name>
</gene>
<sequence>MDGYPVVEGDAPEALVLLFVDEDDRLRYLELAPTGEQAHAEFPDPADIRTP</sequence>
<reference evidence="1 2" key="1">
    <citation type="submission" date="2018-02" db="EMBL/GenBank/DDBJ databases">
        <title>Genomic Encyclopedia of Archaeal and Bacterial Type Strains, Phase II (KMG-II): from individual species to whole genera.</title>
        <authorList>
            <person name="Goeker M."/>
        </authorList>
    </citation>
    <scope>NUCLEOTIDE SEQUENCE [LARGE SCALE GENOMIC DNA]</scope>
    <source>
        <strain evidence="1 2">DSM 22857</strain>
    </source>
</reference>
<protein>
    <submittedName>
        <fullName evidence="1">Uncharacterized protein</fullName>
    </submittedName>
</protein>
<evidence type="ECO:0000313" key="2">
    <source>
        <dbReference type="Proteomes" id="UP000239485"/>
    </source>
</evidence>
<name>A0A2S6IU44_9ACTN</name>
<dbReference type="OrthoDB" id="3730098at2"/>
<proteinExistence type="predicted"/>
<comment type="caution">
    <text evidence="1">The sequence shown here is derived from an EMBL/GenBank/DDBJ whole genome shotgun (WGS) entry which is preliminary data.</text>
</comment>
<dbReference type="AlphaFoldDB" id="A0A2S6IU44"/>
<evidence type="ECO:0000313" key="1">
    <source>
        <dbReference type="EMBL" id="PPK97691.1"/>
    </source>
</evidence>
<keyword evidence="2" id="KW-1185">Reference proteome</keyword>